<keyword evidence="2" id="KW-1185">Reference proteome</keyword>
<dbReference type="AlphaFoldDB" id="A0A9P9WPY9"/>
<sequence length="305" mass="35322">MDKPHELQPSRPVYLPWAGFVETTPDSLHPPTRAMRPADYTPLPAANLSTQTATMPGCVEDIRWGSYEIKDQSIIDKFADHIQQYKPLTINNALFNNFDPKPGERKICTVVYWHNGYKKSRIAVEHGVMPFDWDITSVCYKWGKFQDETTFDYSFSEGLKLGFVKADESRQHGMSYFNEHPEVLASLMYFMDYCKDFEITNELMGGDPKEGKAKNLEIDYKNVRWGGADHQYQDNVFSPSHKKYTIIDREGATTCFKDRLGFFDKKAKELTDPWFYAGTAANKMSRLDVGKWLTESFRRGWVTRH</sequence>
<organism evidence="1 2">
    <name type="scientific">Neoarthrinium moseri</name>
    <dbReference type="NCBI Taxonomy" id="1658444"/>
    <lineage>
        <taxon>Eukaryota</taxon>
        <taxon>Fungi</taxon>
        <taxon>Dikarya</taxon>
        <taxon>Ascomycota</taxon>
        <taxon>Pezizomycotina</taxon>
        <taxon>Sordariomycetes</taxon>
        <taxon>Xylariomycetidae</taxon>
        <taxon>Amphisphaeriales</taxon>
        <taxon>Apiosporaceae</taxon>
        <taxon>Neoarthrinium</taxon>
    </lineage>
</organism>
<proteinExistence type="predicted"/>
<evidence type="ECO:0000313" key="1">
    <source>
        <dbReference type="EMBL" id="KAI1874487.1"/>
    </source>
</evidence>
<accession>A0A9P9WPY9</accession>
<comment type="caution">
    <text evidence="1">The sequence shown here is derived from an EMBL/GenBank/DDBJ whole genome shotgun (WGS) entry which is preliminary data.</text>
</comment>
<gene>
    <name evidence="1" type="ORF">JX265_004695</name>
</gene>
<evidence type="ECO:0000313" key="2">
    <source>
        <dbReference type="Proteomes" id="UP000829685"/>
    </source>
</evidence>
<dbReference type="Proteomes" id="UP000829685">
    <property type="component" value="Unassembled WGS sequence"/>
</dbReference>
<protein>
    <submittedName>
        <fullName evidence="1">Uncharacterized protein</fullName>
    </submittedName>
</protein>
<name>A0A9P9WPY9_9PEZI</name>
<reference evidence="1" key="1">
    <citation type="submission" date="2021-03" db="EMBL/GenBank/DDBJ databases">
        <title>Revisited historic fungal species revealed as producer of novel bioactive compounds through whole genome sequencing and comparative genomics.</title>
        <authorList>
            <person name="Vignolle G.A."/>
            <person name="Hochenegger N."/>
            <person name="Mach R.L."/>
            <person name="Mach-Aigner A.R."/>
            <person name="Javad Rahimi M."/>
            <person name="Salim K.A."/>
            <person name="Chan C.M."/>
            <person name="Lim L.B.L."/>
            <person name="Cai F."/>
            <person name="Druzhinina I.S."/>
            <person name="U'Ren J.M."/>
            <person name="Derntl C."/>
        </authorList>
    </citation>
    <scope>NUCLEOTIDE SEQUENCE</scope>
    <source>
        <strain evidence="1">TUCIM 5799</strain>
    </source>
</reference>
<dbReference type="EMBL" id="JAFIMR010000009">
    <property type="protein sequence ID" value="KAI1874487.1"/>
    <property type="molecule type" value="Genomic_DNA"/>
</dbReference>